<name>A0A6G3XGK9_9ACTN</name>
<dbReference type="GO" id="GO:0005886">
    <property type="term" value="C:plasma membrane"/>
    <property type="evidence" value="ECO:0007669"/>
    <property type="project" value="TreeGrafter"/>
</dbReference>
<keyword evidence="1" id="KW-0596">Phosphopantetheine</keyword>
<evidence type="ECO:0000256" key="1">
    <source>
        <dbReference type="ARBA" id="ARBA00022450"/>
    </source>
</evidence>
<dbReference type="PANTHER" id="PTHR43775">
    <property type="entry name" value="FATTY ACID SYNTHASE"/>
    <property type="match status" value="1"/>
</dbReference>
<dbReference type="SUPFAM" id="SSF53901">
    <property type="entry name" value="Thiolase-like"/>
    <property type="match status" value="1"/>
</dbReference>
<evidence type="ECO:0000259" key="3">
    <source>
        <dbReference type="Pfam" id="PF00109"/>
    </source>
</evidence>
<dbReference type="Gene3D" id="3.40.47.10">
    <property type="match status" value="1"/>
</dbReference>
<sequence>AGTDQVTAFPVDRYDEEYARIVEASDFPRHAGVLDGVDAFDAAFFRILPREAELMDPQHRLALQTVWNAVENSGYAPAGLPASTGLFFG</sequence>
<dbReference type="PANTHER" id="PTHR43775:SF37">
    <property type="entry name" value="SI:DKEY-61P9.11"/>
    <property type="match status" value="1"/>
</dbReference>
<feature type="non-terminal residue" evidence="4">
    <location>
        <position position="1"/>
    </location>
</feature>
<protein>
    <recommendedName>
        <fullName evidence="3">Beta-ketoacyl synthase-like N-terminal domain-containing protein</fullName>
    </recommendedName>
</protein>
<keyword evidence="2" id="KW-0597">Phosphoprotein</keyword>
<dbReference type="GO" id="GO:0004312">
    <property type="term" value="F:fatty acid synthase activity"/>
    <property type="evidence" value="ECO:0007669"/>
    <property type="project" value="TreeGrafter"/>
</dbReference>
<accession>A0A6G3XGK9</accession>
<evidence type="ECO:0000313" key="4">
    <source>
        <dbReference type="EMBL" id="NEE16732.1"/>
    </source>
</evidence>
<dbReference type="GO" id="GO:0005737">
    <property type="term" value="C:cytoplasm"/>
    <property type="evidence" value="ECO:0007669"/>
    <property type="project" value="TreeGrafter"/>
</dbReference>
<dbReference type="InterPro" id="IPR050091">
    <property type="entry name" value="PKS_NRPS_Biosynth_Enz"/>
</dbReference>
<dbReference type="EMBL" id="JAAGMN010006348">
    <property type="protein sequence ID" value="NEE16732.1"/>
    <property type="molecule type" value="Genomic_DNA"/>
</dbReference>
<feature type="domain" description="Beta-ketoacyl synthase-like N-terminal" evidence="3">
    <location>
        <begin position="2"/>
        <end position="89"/>
    </location>
</feature>
<dbReference type="InterPro" id="IPR014030">
    <property type="entry name" value="Ketoacyl_synth_N"/>
</dbReference>
<proteinExistence type="predicted"/>
<gene>
    <name evidence="4" type="ORF">G3M58_61000</name>
</gene>
<dbReference type="GO" id="GO:0071770">
    <property type="term" value="P:DIM/DIP cell wall layer assembly"/>
    <property type="evidence" value="ECO:0007669"/>
    <property type="project" value="TreeGrafter"/>
</dbReference>
<evidence type="ECO:0000256" key="2">
    <source>
        <dbReference type="ARBA" id="ARBA00022553"/>
    </source>
</evidence>
<comment type="caution">
    <text evidence="4">The sequence shown here is derived from an EMBL/GenBank/DDBJ whole genome shotgun (WGS) entry which is preliminary data.</text>
</comment>
<reference evidence="4" key="1">
    <citation type="submission" date="2020-01" db="EMBL/GenBank/DDBJ databases">
        <title>Insect and environment-associated Actinomycetes.</title>
        <authorList>
            <person name="Currrie C."/>
            <person name="Chevrette M."/>
            <person name="Carlson C."/>
            <person name="Stubbendieck R."/>
            <person name="Wendt-Pienkowski E."/>
        </authorList>
    </citation>
    <scope>NUCLEOTIDE SEQUENCE</scope>
    <source>
        <strain evidence="4">SID7499</strain>
    </source>
</reference>
<organism evidence="4">
    <name type="scientific">Streptomyces sp. SID7499</name>
    <dbReference type="NCBI Taxonomy" id="2706086"/>
    <lineage>
        <taxon>Bacteria</taxon>
        <taxon>Bacillati</taxon>
        <taxon>Actinomycetota</taxon>
        <taxon>Actinomycetes</taxon>
        <taxon>Kitasatosporales</taxon>
        <taxon>Streptomycetaceae</taxon>
        <taxon>Streptomyces</taxon>
    </lineage>
</organism>
<dbReference type="InterPro" id="IPR016039">
    <property type="entry name" value="Thiolase-like"/>
</dbReference>
<dbReference type="Pfam" id="PF00109">
    <property type="entry name" value="ketoacyl-synt"/>
    <property type="match status" value="1"/>
</dbReference>
<feature type="non-terminal residue" evidence="4">
    <location>
        <position position="89"/>
    </location>
</feature>
<dbReference type="AlphaFoldDB" id="A0A6G3XGK9"/>
<dbReference type="GO" id="GO:0006633">
    <property type="term" value="P:fatty acid biosynthetic process"/>
    <property type="evidence" value="ECO:0007669"/>
    <property type="project" value="TreeGrafter"/>
</dbReference>